<accession>A0AAD1K7V8</accession>
<protein>
    <recommendedName>
        <fullName evidence="3">BioF2-like acetyltransferase domain-containing protein</fullName>
    </recommendedName>
</protein>
<organism evidence="1 2">
    <name type="scientific">Shewanella algae</name>
    <dbReference type="NCBI Taxonomy" id="38313"/>
    <lineage>
        <taxon>Bacteria</taxon>
        <taxon>Pseudomonadati</taxon>
        <taxon>Pseudomonadota</taxon>
        <taxon>Gammaproteobacteria</taxon>
        <taxon>Alteromonadales</taxon>
        <taxon>Shewanellaceae</taxon>
        <taxon>Shewanella</taxon>
    </lineage>
</organism>
<dbReference type="InterPro" id="IPR016181">
    <property type="entry name" value="Acyl_CoA_acyltransferase"/>
</dbReference>
<evidence type="ECO:0000313" key="2">
    <source>
        <dbReference type="Proteomes" id="UP000825078"/>
    </source>
</evidence>
<dbReference type="AlphaFoldDB" id="A0AAD1K7V8"/>
<sequence>MTWEQVQSTTREVAECDYFYVETEGQLSAAAIVFHINKSAVQVVYWGANEHGEKHGVMYFLPFELIEYYRTRGFKYIDIGPSSENGKVSYGLNDYKQMIGCVNTIKETWVYSK</sequence>
<evidence type="ECO:0008006" key="3">
    <source>
        <dbReference type="Google" id="ProtNLM"/>
    </source>
</evidence>
<dbReference type="SUPFAM" id="SSF55729">
    <property type="entry name" value="Acyl-CoA N-acyltransferases (Nat)"/>
    <property type="match status" value="1"/>
</dbReference>
<dbReference type="Gene3D" id="3.40.630.30">
    <property type="match status" value="1"/>
</dbReference>
<proteinExistence type="predicted"/>
<name>A0AAD1K7V8_9GAMM</name>
<gene>
    <name evidence="1" type="ORF">TUM17379_14620</name>
</gene>
<reference evidence="1" key="1">
    <citation type="submission" date="2021-05" db="EMBL/GenBank/DDBJ databases">
        <title>Molecular characterization for Shewanella algae harboring chromosomal blaOXA-55-like strains isolated from clinical and environment sample.</title>
        <authorList>
            <person name="Ohama Y."/>
            <person name="Aoki K."/>
            <person name="Harada S."/>
            <person name="Moriya K."/>
            <person name="Ishii Y."/>
            <person name="Tateda K."/>
        </authorList>
    </citation>
    <scope>NUCLEOTIDE SEQUENCE</scope>
    <source>
        <strain evidence="1">TUM17379</strain>
    </source>
</reference>
<evidence type="ECO:0000313" key="1">
    <source>
        <dbReference type="EMBL" id="BCV44444.1"/>
    </source>
</evidence>
<dbReference type="RefSeq" id="WP_221055065.1">
    <property type="nucleotide sequence ID" value="NZ_AP024613.1"/>
</dbReference>
<dbReference type="Proteomes" id="UP000825078">
    <property type="component" value="Chromosome"/>
</dbReference>
<dbReference type="EMBL" id="AP024613">
    <property type="protein sequence ID" value="BCV44444.1"/>
    <property type="molecule type" value="Genomic_DNA"/>
</dbReference>